<evidence type="ECO:0000259" key="2">
    <source>
        <dbReference type="Pfam" id="PF00487"/>
    </source>
</evidence>
<dbReference type="InterPro" id="IPR005804">
    <property type="entry name" value="FA_desaturase_dom"/>
</dbReference>
<dbReference type="RefSeq" id="WP_189052208.1">
    <property type="nucleotide sequence ID" value="NZ_BMJQ01000027.1"/>
</dbReference>
<dbReference type="PANTHER" id="PTHR19353">
    <property type="entry name" value="FATTY ACID DESATURASE 2"/>
    <property type="match status" value="1"/>
</dbReference>
<protein>
    <submittedName>
        <fullName evidence="3">Fatty acid desaturase</fullName>
    </submittedName>
</protein>
<dbReference type="GO" id="GO:0016717">
    <property type="term" value="F:oxidoreductase activity, acting on paired donors, with oxidation of a pair of donors resulting in the reduction of molecular oxygen to two molecules of water"/>
    <property type="evidence" value="ECO:0007669"/>
    <property type="project" value="TreeGrafter"/>
</dbReference>
<dbReference type="GO" id="GO:0016020">
    <property type="term" value="C:membrane"/>
    <property type="evidence" value="ECO:0007669"/>
    <property type="project" value="TreeGrafter"/>
</dbReference>
<proteinExistence type="predicted"/>
<dbReference type="AlphaFoldDB" id="A0A8J3E6V2"/>
<keyword evidence="4" id="KW-1185">Reference proteome</keyword>
<feature type="transmembrane region" description="Helical" evidence="1">
    <location>
        <begin position="190"/>
        <end position="210"/>
    </location>
</feature>
<dbReference type="EMBL" id="BMJQ01000027">
    <property type="protein sequence ID" value="GGF48250.1"/>
    <property type="molecule type" value="Genomic_DNA"/>
</dbReference>
<reference evidence="3" key="2">
    <citation type="submission" date="2020-09" db="EMBL/GenBank/DDBJ databases">
        <authorList>
            <person name="Sun Q."/>
            <person name="Zhou Y."/>
        </authorList>
    </citation>
    <scope>NUCLEOTIDE SEQUENCE</scope>
    <source>
        <strain evidence="3">CGMCC 1.15725</strain>
    </source>
</reference>
<dbReference type="PANTHER" id="PTHR19353:SF73">
    <property type="entry name" value="FATTY ACID DESATURASE"/>
    <property type="match status" value="1"/>
</dbReference>
<feature type="transmembrane region" description="Helical" evidence="1">
    <location>
        <begin position="56"/>
        <end position="77"/>
    </location>
</feature>
<dbReference type="InterPro" id="IPR012171">
    <property type="entry name" value="Fatty_acid_desaturase"/>
</dbReference>
<dbReference type="Pfam" id="PF00487">
    <property type="entry name" value="FA_desaturase"/>
    <property type="match status" value="1"/>
</dbReference>
<keyword evidence="1" id="KW-0472">Membrane</keyword>
<accession>A0A8J3E6V2</accession>
<keyword evidence="1" id="KW-0812">Transmembrane</keyword>
<comment type="caution">
    <text evidence="3">The sequence shown here is derived from an EMBL/GenBank/DDBJ whole genome shotgun (WGS) entry which is preliminary data.</text>
</comment>
<dbReference type="Proteomes" id="UP000646365">
    <property type="component" value="Unassembled WGS sequence"/>
</dbReference>
<dbReference type="CDD" id="cd03507">
    <property type="entry name" value="Delta12-FADS-like"/>
    <property type="match status" value="1"/>
</dbReference>
<feature type="transmembrane region" description="Helical" evidence="1">
    <location>
        <begin position="160"/>
        <end position="178"/>
    </location>
</feature>
<keyword evidence="1" id="KW-1133">Transmembrane helix</keyword>
<reference evidence="3" key="1">
    <citation type="journal article" date="2014" name="Int. J. Syst. Evol. Microbiol.">
        <title>Complete genome sequence of Corynebacterium casei LMG S-19264T (=DSM 44701T), isolated from a smear-ripened cheese.</title>
        <authorList>
            <consortium name="US DOE Joint Genome Institute (JGI-PGF)"/>
            <person name="Walter F."/>
            <person name="Albersmeier A."/>
            <person name="Kalinowski J."/>
            <person name="Ruckert C."/>
        </authorList>
    </citation>
    <scope>NUCLEOTIDE SEQUENCE</scope>
    <source>
        <strain evidence="3">CGMCC 1.15725</strain>
    </source>
</reference>
<feature type="transmembrane region" description="Helical" evidence="1">
    <location>
        <begin position="216"/>
        <end position="234"/>
    </location>
</feature>
<evidence type="ECO:0000256" key="1">
    <source>
        <dbReference type="SAM" id="Phobius"/>
    </source>
</evidence>
<feature type="domain" description="Fatty acid desaturase" evidence="2">
    <location>
        <begin position="58"/>
        <end position="301"/>
    </location>
</feature>
<feature type="transmembrane region" description="Helical" evidence="1">
    <location>
        <begin position="89"/>
        <end position="109"/>
    </location>
</feature>
<gene>
    <name evidence="3" type="ORF">GCM10011611_63320</name>
</gene>
<name>A0A8J3E6V2_9PROT</name>
<organism evidence="3 4">
    <name type="scientific">Aliidongia dinghuensis</name>
    <dbReference type="NCBI Taxonomy" id="1867774"/>
    <lineage>
        <taxon>Bacteria</taxon>
        <taxon>Pseudomonadati</taxon>
        <taxon>Pseudomonadota</taxon>
        <taxon>Alphaproteobacteria</taxon>
        <taxon>Rhodospirillales</taxon>
        <taxon>Dongiaceae</taxon>
        <taxon>Aliidongia</taxon>
    </lineage>
</organism>
<evidence type="ECO:0000313" key="4">
    <source>
        <dbReference type="Proteomes" id="UP000646365"/>
    </source>
</evidence>
<evidence type="ECO:0000313" key="3">
    <source>
        <dbReference type="EMBL" id="GGF48250.1"/>
    </source>
</evidence>
<sequence>MTPNDPSGDERDALRRSTRAFERPTLGRSLWQMANSFLPFLATCALMYWTLTFSPLLTAALGVAAAGFLVRIFIIQHDCGHGSFFRSRAANNAVGTLCSLVTFTPYLMWRRQHAGHHSHWNNLDRRLSGTDIYSGCLTLAEYQALPGTQRRLYRVMQHPVVSWLVLPPLVFTLLYRLPFDAPRSWRRERWAVQLTNLALLALYLGLGFALGFRTVLLVQGPVLALGAIVGVWLFSVQHRFEDALWTRQPAWHPVSASIEGSSYLELPALLQWFTGNIGFHHVHHLNPRIPNYRLEACHDATPALQTAFVMKPWHALKSWRAALWDEGTARMVPIPKSVPLFAEADTVSDRVG</sequence>
<dbReference type="GO" id="GO:0006629">
    <property type="term" value="P:lipid metabolic process"/>
    <property type="evidence" value="ECO:0007669"/>
    <property type="project" value="InterPro"/>
</dbReference>